<reference evidence="5 11" key="4">
    <citation type="submission" date="2020-04" db="EMBL/GenBank/DDBJ databases">
        <authorList>
            <person name="Hitch T.C.A."/>
            <person name="Wylensek D."/>
            <person name="Clavel T."/>
        </authorList>
    </citation>
    <scope>NUCLEOTIDE SEQUENCE [LARGE SCALE GENOMIC DNA]</scope>
    <source>
        <strain evidence="5 11">WCA-389-WT-5H1</strain>
    </source>
</reference>
<evidence type="ECO:0000256" key="1">
    <source>
        <dbReference type="ARBA" id="ARBA00006611"/>
    </source>
</evidence>
<dbReference type="PANTHER" id="PTHR30258:SF2">
    <property type="entry name" value="COMG OPERON PROTEIN 1"/>
    <property type="match status" value="1"/>
</dbReference>
<evidence type="ECO:0000313" key="9">
    <source>
        <dbReference type="Proteomes" id="UP000215261"/>
    </source>
</evidence>
<accession>A0A231QNB5</accession>
<evidence type="ECO:0000313" key="10">
    <source>
        <dbReference type="Proteomes" id="UP000234579"/>
    </source>
</evidence>
<dbReference type="GO" id="GO:0016887">
    <property type="term" value="F:ATP hydrolysis activity"/>
    <property type="evidence" value="ECO:0007669"/>
    <property type="project" value="TreeGrafter"/>
</dbReference>
<comment type="similarity">
    <text evidence="1">Belongs to the GSP E family.</text>
</comment>
<evidence type="ECO:0000313" key="5">
    <source>
        <dbReference type="EMBL" id="NME41616.1"/>
    </source>
</evidence>
<dbReference type="PANTHER" id="PTHR30258">
    <property type="entry name" value="TYPE II SECRETION SYSTEM PROTEIN GSPE-RELATED"/>
    <property type="match status" value="1"/>
</dbReference>
<dbReference type="SUPFAM" id="SSF52540">
    <property type="entry name" value="P-loop containing nucleoside triphosphate hydrolases"/>
    <property type="match status" value="1"/>
</dbReference>
<dbReference type="NCBIfam" id="NF041000">
    <property type="entry name" value="ATPase_ComGA"/>
    <property type="match status" value="1"/>
</dbReference>
<proteinExistence type="inferred from homology"/>
<name>A0A231QNB5_9LACO</name>
<evidence type="ECO:0000313" key="8">
    <source>
        <dbReference type="EMBL" id="UXC64081.1"/>
    </source>
</evidence>
<evidence type="ECO:0000313" key="7">
    <source>
        <dbReference type="EMBL" id="PLA76931.1"/>
    </source>
</evidence>
<dbReference type="EMBL" id="PKGI01000019">
    <property type="protein sequence ID" value="PLA76931.1"/>
    <property type="molecule type" value="Genomic_DNA"/>
</dbReference>
<evidence type="ECO:0000313" key="11">
    <source>
        <dbReference type="Proteomes" id="UP000563853"/>
    </source>
</evidence>
<sequence>MQSELRTILAKAIKQRASDIYFLPKDDYFSVGFSLAGKYCFQSKLPLVVGQQCLNYLKFKADMSLSEQRRPQLGAWVYKWQGEVIFCRLSTVGDFLNRESLVIRLIYDGVKQQQGYFFSDQWELVRTACQKRGMIIFAGPMGSGKTSAMYYFARQLQDKQVLCIEDPIEIYEPDFLQLQVNDKALMGYADLLKVALRHHPDVFIIGEVRDEGTAQAVVRAALSGHLILTTVHAQSALGVVERLENLGLSRADLNQTVQLISYQRLIPTCDGSVKVLFDQVDNQTLLTAKPTQRMSTEWGQRLEKCYQNKWISLETKKKYQAG</sequence>
<dbReference type="Pfam" id="PF00437">
    <property type="entry name" value="T2SSE"/>
    <property type="match status" value="1"/>
</dbReference>
<dbReference type="InterPro" id="IPR001482">
    <property type="entry name" value="T2SS/T4SS_dom"/>
</dbReference>
<dbReference type="Proteomes" id="UP000234579">
    <property type="component" value="Unassembled WGS sequence"/>
</dbReference>
<dbReference type="EMBL" id="LUGO01000055">
    <property type="protein sequence ID" value="OXS39666.1"/>
    <property type="molecule type" value="Genomic_DNA"/>
</dbReference>
<organism evidence="6 9">
    <name type="scientific">Ligilactobacillus agilis</name>
    <dbReference type="NCBI Taxonomy" id="1601"/>
    <lineage>
        <taxon>Bacteria</taxon>
        <taxon>Bacillati</taxon>
        <taxon>Bacillota</taxon>
        <taxon>Bacilli</taxon>
        <taxon>Lactobacillales</taxon>
        <taxon>Lactobacillaceae</taxon>
        <taxon>Ligilactobacillus</taxon>
    </lineage>
</organism>
<dbReference type="GO" id="GO:0005524">
    <property type="term" value="F:ATP binding"/>
    <property type="evidence" value="ECO:0007669"/>
    <property type="project" value="UniProtKB-KW"/>
</dbReference>
<evidence type="ECO:0000256" key="2">
    <source>
        <dbReference type="ARBA" id="ARBA00022741"/>
    </source>
</evidence>
<reference evidence="10" key="2">
    <citation type="submission" date="2017-12" db="EMBL/GenBank/DDBJ databases">
        <authorList>
            <person name="Christensen H."/>
        </authorList>
    </citation>
    <scope>NUCLEOTIDE SEQUENCE [LARGE SCALE GENOMIC DNA]</scope>
    <source>
        <strain evidence="10">268A</strain>
    </source>
</reference>
<dbReference type="Gene3D" id="3.40.50.300">
    <property type="entry name" value="P-loop containing nucleotide triphosphate hydrolases"/>
    <property type="match status" value="1"/>
</dbReference>
<protein>
    <submittedName>
        <fullName evidence="6">Competence protein ComG</fullName>
    </submittedName>
    <submittedName>
        <fullName evidence="8">Competence type IV pilus ATPase ComGA</fullName>
    </submittedName>
    <submittedName>
        <fullName evidence="5">Flp pilus assembly complex ATPase component TadA</fullName>
    </submittedName>
</protein>
<dbReference type="InterPro" id="IPR047667">
    <property type="entry name" value="ATPase_ComGA"/>
</dbReference>
<evidence type="ECO:0000259" key="4">
    <source>
        <dbReference type="Pfam" id="PF00437"/>
    </source>
</evidence>
<dbReference type="Proteomes" id="UP001058429">
    <property type="component" value="Chromosome"/>
</dbReference>
<dbReference type="Gene3D" id="3.30.450.90">
    <property type="match status" value="1"/>
</dbReference>
<evidence type="ECO:0000313" key="6">
    <source>
        <dbReference type="EMBL" id="OXS39666.1"/>
    </source>
</evidence>
<dbReference type="RefSeq" id="WP_089144486.1">
    <property type="nucleotide sequence ID" value="NZ_BLAN01000067.1"/>
</dbReference>
<dbReference type="CDD" id="cd01129">
    <property type="entry name" value="PulE-GspE-like"/>
    <property type="match status" value="1"/>
</dbReference>
<keyword evidence="2" id="KW-0547">Nucleotide-binding</keyword>
<dbReference type="EMBL" id="JABAFP010000005">
    <property type="protein sequence ID" value="NME41616.1"/>
    <property type="molecule type" value="Genomic_DNA"/>
</dbReference>
<evidence type="ECO:0000256" key="3">
    <source>
        <dbReference type="ARBA" id="ARBA00022840"/>
    </source>
</evidence>
<reference evidence="8" key="5">
    <citation type="submission" date="2022-09" db="EMBL/GenBank/DDBJ databases">
        <title>Complete genome of Ligilactobacillus agilis AM_LB6, isolated from chicken feces.</title>
        <authorList>
            <person name="den Bakker H.C."/>
            <person name="Mann A."/>
        </authorList>
    </citation>
    <scope>NUCLEOTIDE SEQUENCE</scope>
    <source>
        <strain evidence="8">AM_LB6</strain>
    </source>
</reference>
<dbReference type="GeneID" id="75136849"/>
<reference evidence="7" key="3">
    <citation type="submission" date="2017-12" db="EMBL/GenBank/DDBJ databases">
        <authorList>
            <person name="Hurst M.R.H."/>
        </authorList>
    </citation>
    <scope>NUCLEOTIDE SEQUENCE [LARGE SCALE GENOMIC DNA]</scope>
    <source>
        <strain evidence="7">268A</strain>
    </source>
</reference>
<dbReference type="EMBL" id="CP104396">
    <property type="protein sequence ID" value="UXC64081.1"/>
    <property type="molecule type" value="Genomic_DNA"/>
</dbReference>
<dbReference type="InterPro" id="IPR027417">
    <property type="entry name" value="P-loop_NTPase"/>
</dbReference>
<dbReference type="Proteomes" id="UP000563853">
    <property type="component" value="Unassembled WGS sequence"/>
</dbReference>
<dbReference type="GO" id="GO:0005886">
    <property type="term" value="C:plasma membrane"/>
    <property type="evidence" value="ECO:0007669"/>
    <property type="project" value="TreeGrafter"/>
</dbReference>
<gene>
    <name evidence="5" type="primary">tadA</name>
    <name evidence="8" type="synonym">comGA</name>
    <name evidence="6" type="ORF">AYP69_06565</name>
    <name evidence="7" type="ORF">CYR79_03645</name>
    <name evidence="5" type="ORF">HF863_02315</name>
    <name evidence="8" type="ORF">N4562_03305</name>
</gene>
<dbReference type="Proteomes" id="UP000215261">
    <property type="component" value="Unassembled WGS sequence"/>
</dbReference>
<keyword evidence="3" id="KW-0067">ATP-binding</keyword>
<feature type="domain" description="Bacterial type II secretion system protein E" evidence="4">
    <location>
        <begin position="5"/>
        <end position="290"/>
    </location>
</feature>
<reference evidence="6 9" key="1">
    <citation type="submission" date="2016-03" db="EMBL/GenBank/DDBJ databases">
        <title>Sequencing of Lactobacillus Species from Commercial Turkeys.</title>
        <authorList>
            <person name="Johnson T.J."/>
            <person name="Youmans B.P."/>
            <person name="Case K.A."/>
        </authorList>
    </citation>
    <scope>NUCLEOTIDE SEQUENCE [LARGE SCALE GENOMIC DNA]</scope>
    <source>
        <strain evidence="6 9">UMNLA1</strain>
    </source>
</reference>
<dbReference type="AlphaFoldDB" id="A0A231QNB5"/>